<evidence type="ECO:0000313" key="7">
    <source>
        <dbReference type="Proteomes" id="UP000568696"/>
    </source>
</evidence>
<dbReference type="SUPFAM" id="SSF46785">
    <property type="entry name" value="Winged helix' DNA-binding domain"/>
    <property type="match status" value="1"/>
</dbReference>
<dbReference type="GO" id="GO:0045892">
    <property type="term" value="P:negative regulation of DNA-templated transcription"/>
    <property type="evidence" value="ECO:0007669"/>
    <property type="project" value="TreeGrafter"/>
</dbReference>
<sequence length="286" mass="31059">MAQTVHWCSDNAQGFTKRTAFPYRKESNVGTPDTPNVQSLVRGLAVIRTFNADRPRQTLAQVADATGLARATARRFLHTLVTIGYAGTDGTDFWLTPRVLELGYSYMSGLGLPAIAQPRLEELSRHIGESSSLSVLDGEDVVYVNRVPVRRIMTVSITIGTRFPAYATSMGRVILAGLPPEELEAYLGSVEFQAFTPSTLVDAPSLRAELDRIREQGFAIVDQELEPGLRSLAAPVHSPAGTVVAAVNVSTQTVVHDLEELHDRFLPALIDTAELISADLAATELF</sequence>
<gene>
    <name evidence="6" type="ORF">GX356_10635</name>
</gene>
<dbReference type="PANTHER" id="PTHR30136:SF34">
    <property type="entry name" value="TRANSCRIPTIONAL REGULATOR"/>
    <property type="match status" value="1"/>
</dbReference>
<organism evidence="6 7">
    <name type="scientific">Corynebacterium pollutisoli</name>
    <dbReference type="NCBI Taxonomy" id="1610489"/>
    <lineage>
        <taxon>Bacteria</taxon>
        <taxon>Bacillati</taxon>
        <taxon>Actinomycetota</taxon>
        <taxon>Actinomycetes</taxon>
        <taxon>Mycobacteriales</taxon>
        <taxon>Corynebacteriaceae</taxon>
        <taxon>Corynebacterium</taxon>
    </lineage>
</organism>
<evidence type="ECO:0000313" key="6">
    <source>
        <dbReference type="EMBL" id="NLP40153.1"/>
    </source>
</evidence>
<dbReference type="AlphaFoldDB" id="A0A7X8MXH5"/>
<dbReference type="InterPro" id="IPR012794">
    <property type="entry name" value="PcaR_PcaU"/>
</dbReference>
<feature type="domain" description="IclR-ED" evidence="5">
    <location>
        <begin position="98"/>
        <end position="282"/>
    </location>
</feature>
<dbReference type="Gene3D" id="3.30.450.40">
    <property type="match status" value="1"/>
</dbReference>
<keyword evidence="1" id="KW-0805">Transcription regulation</keyword>
<dbReference type="Pfam" id="PF01614">
    <property type="entry name" value="IclR_C"/>
    <property type="match status" value="1"/>
</dbReference>
<dbReference type="SMART" id="SM00346">
    <property type="entry name" value="HTH_ICLR"/>
    <property type="match status" value="1"/>
</dbReference>
<name>A0A7X8MXH5_9CORY</name>
<dbReference type="PANTHER" id="PTHR30136">
    <property type="entry name" value="HELIX-TURN-HELIX TRANSCRIPTIONAL REGULATOR, ICLR FAMILY"/>
    <property type="match status" value="1"/>
</dbReference>
<protein>
    <submittedName>
        <fullName evidence="6">Helix-turn-helix domain-containing protein</fullName>
    </submittedName>
</protein>
<dbReference type="InterPro" id="IPR005471">
    <property type="entry name" value="Tscrpt_reg_IclR_N"/>
</dbReference>
<reference evidence="6 7" key="1">
    <citation type="journal article" date="2020" name="Biotechnol. Biofuels">
        <title>New insights from the biogas microbiome by comprehensive genome-resolved metagenomics of nearly 1600 species originating from multiple anaerobic digesters.</title>
        <authorList>
            <person name="Campanaro S."/>
            <person name="Treu L."/>
            <person name="Rodriguez-R L.M."/>
            <person name="Kovalovszki A."/>
            <person name="Ziels R.M."/>
            <person name="Maus I."/>
            <person name="Zhu X."/>
            <person name="Kougias P.G."/>
            <person name="Basile A."/>
            <person name="Luo G."/>
            <person name="Schluter A."/>
            <person name="Konstantinidis K.T."/>
            <person name="Angelidaki I."/>
        </authorList>
    </citation>
    <scope>NUCLEOTIDE SEQUENCE [LARGE SCALE GENOMIC DNA]</scope>
    <source>
        <strain evidence="6">AS23ysBPME_344</strain>
    </source>
</reference>
<dbReference type="Pfam" id="PF09339">
    <property type="entry name" value="HTH_IclR"/>
    <property type="match status" value="1"/>
</dbReference>
<evidence type="ECO:0000256" key="2">
    <source>
        <dbReference type="ARBA" id="ARBA00023125"/>
    </source>
</evidence>
<accession>A0A7X8MXH5</accession>
<comment type="caution">
    <text evidence="6">The sequence shown here is derived from an EMBL/GenBank/DDBJ whole genome shotgun (WGS) entry which is preliminary data.</text>
</comment>
<evidence type="ECO:0000259" key="4">
    <source>
        <dbReference type="PROSITE" id="PS51077"/>
    </source>
</evidence>
<keyword evidence="3" id="KW-0804">Transcription</keyword>
<evidence type="ECO:0000256" key="1">
    <source>
        <dbReference type="ARBA" id="ARBA00023015"/>
    </source>
</evidence>
<dbReference type="GO" id="GO:0003677">
    <property type="term" value="F:DNA binding"/>
    <property type="evidence" value="ECO:0007669"/>
    <property type="project" value="UniProtKB-KW"/>
</dbReference>
<dbReference type="GO" id="GO:0003700">
    <property type="term" value="F:DNA-binding transcription factor activity"/>
    <property type="evidence" value="ECO:0007669"/>
    <property type="project" value="TreeGrafter"/>
</dbReference>
<dbReference type="SUPFAM" id="SSF55781">
    <property type="entry name" value="GAF domain-like"/>
    <property type="match status" value="1"/>
</dbReference>
<dbReference type="NCBIfam" id="TIGR02431">
    <property type="entry name" value="pcaR_pcaU"/>
    <property type="match status" value="1"/>
</dbReference>
<dbReference type="PROSITE" id="PS51078">
    <property type="entry name" value="ICLR_ED"/>
    <property type="match status" value="1"/>
</dbReference>
<dbReference type="InterPro" id="IPR036390">
    <property type="entry name" value="WH_DNA-bd_sf"/>
</dbReference>
<dbReference type="EMBL" id="JAAYSN010000294">
    <property type="protein sequence ID" value="NLP40153.1"/>
    <property type="molecule type" value="Genomic_DNA"/>
</dbReference>
<dbReference type="InterPro" id="IPR036388">
    <property type="entry name" value="WH-like_DNA-bd_sf"/>
</dbReference>
<dbReference type="InterPro" id="IPR029016">
    <property type="entry name" value="GAF-like_dom_sf"/>
</dbReference>
<evidence type="ECO:0000256" key="3">
    <source>
        <dbReference type="ARBA" id="ARBA00023163"/>
    </source>
</evidence>
<evidence type="ECO:0000259" key="5">
    <source>
        <dbReference type="PROSITE" id="PS51078"/>
    </source>
</evidence>
<keyword evidence="2" id="KW-0238">DNA-binding</keyword>
<dbReference type="PROSITE" id="PS51077">
    <property type="entry name" value="HTH_ICLR"/>
    <property type="match status" value="1"/>
</dbReference>
<dbReference type="GO" id="GO:0046278">
    <property type="term" value="P:3,4-dihydroxybenzoate metabolic process"/>
    <property type="evidence" value="ECO:0007669"/>
    <property type="project" value="InterPro"/>
</dbReference>
<dbReference type="Proteomes" id="UP000568696">
    <property type="component" value="Unassembled WGS sequence"/>
</dbReference>
<dbReference type="InterPro" id="IPR050707">
    <property type="entry name" value="HTH_MetabolicPath_Reg"/>
</dbReference>
<feature type="domain" description="HTH iclR-type" evidence="4">
    <location>
        <begin position="37"/>
        <end position="104"/>
    </location>
</feature>
<dbReference type="InterPro" id="IPR014757">
    <property type="entry name" value="Tscrpt_reg_IclR_C"/>
</dbReference>
<proteinExistence type="predicted"/>
<dbReference type="GO" id="GO:0045893">
    <property type="term" value="P:positive regulation of DNA-templated transcription"/>
    <property type="evidence" value="ECO:0007669"/>
    <property type="project" value="InterPro"/>
</dbReference>
<dbReference type="Gene3D" id="1.10.10.10">
    <property type="entry name" value="Winged helix-like DNA-binding domain superfamily/Winged helix DNA-binding domain"/>
    <property type="match status" value="1"/>
</dbReference>